<organism evidence="2 3">
    <name type="scientific">Corallococcus terminator</name>
    <dbReference type="NCBI Taxonomy" id="2316733"/>
    <lineage>
        <taxon>Bacteria</taxon>
        <taxon>Pseudomonadati</taxon>
        <taxon>Myxococcota</taxon>
        <taxon>Myxococcia</taxon>
        <taxon>Myxococcales</taxon>
        <taxon>Cystobacterineae</taxon>
        <taxon>Myxococcaceae</taxon>
        <taxon>Corallococcus</taxon>
    </lineage>
</organism>
<keyword evidence="3" id="KW-1185">Reference proteome</keyword>
<gene>
    <name evidence="2" type="ORF">D7V88_41185</name>
</gene>
<accession>A0A3A8H811</accession>
<protein>
    <submittedName>
        <fullName evidence="2">Uncharacterized protein</fullName>
    </submittedName>
</protein>
<dbReference type="AlphaFoldDB" id="A0A3A8H811"/>
<comment type="caution">
    <text evidence="2">The sequence shown here is derived from an EMBL/GenBank/DDBJ whole genome shotgun (WGS) entry which is preliminary data.</text>
</comment>
<keyword evidence="1" id="KW-1133">Transmembrane helix</keyword>
<reference evidence="3" key="1">
    <citation type="submission" date="2018-09" db="EMBL/GenBank/DDBJ databases">
        <authorList>
            <person name="Livingstone P.G."/>
            <person name="Whitworth D.E."/>
        </authorList>
    </citation>
    <scope>NUCLEOTIDE SEQUENCE [LARGE SCALE GENOMIC DNA]</scope>
    <source>
        <strain evidence="3">CA054A</strain>
    </source>
</reference>
<sequence>MDLGNGRGLSMDAERLTFQGRAGSPPVEVAWTRVRRLEWRTRPYAEALGLLAFALLGLWAPTQAIRIMALAAGVVGVLLAALYRHQGLTVEVEDGARLQWPLGMALRGSAREARLEAARVVLREAGRARGVPVSDPDA</sequence>
<keyword evidence="1" id="KW-0472">Membrane</keyword>
<evidence type="ECO:0000256" key="1">
    <source>
        <dbReference type="SAM" id="Phobius"/>
    </source>
</evidence>
<evidence type="ECO:0000313" key="3">
    <source>
        <dbReference type="Proteomes" id="UP000268094"/>
    </source>
</evidence>
<keyword evidence="1" id="KW-0812">Transmembrane</keyword>
<feature type="transmembrane region" description="Helical" evidence="1">
    <location>
        <begin position="65"/>
        <end position="83"/>
    </location>
</feature>
<name>A0A3A8H811_9BACT</name>
<dbReference type="Proteomes" id="UP000268094">
    <property type="component" value="Unassembled WGS sequence"/>
</dbReference>
<dbReference type="EMBL" id="RAVZ01000649">
    <property type="protein sequence ID" value="RKG67292.1"/>
    <property type="molecule type" value="Genomic_DNA"/>
</dbReference>
<feature type="transmembrane region" description="Helical" evidence="1">
    <location>
        <begin position="43"/>
        <end position="59"/>
    </location>
</feature>
<proteinExistence type="predicted"/>
<evidence type="ECO:0000313" key="2">
    <source>
        <dbReference type="EMBL" id="RKG67292.1"/>
    </source>
</evidence>